<evidence type="ECO:0000256" key="4">
    <source>
        <dbReference type="PROSITE-ProRule" id="PRU00175"/>
    </source>
</evidence>
<dbReference type="Pfam" id="PF13445">
    <property type="entry name" value="zf-RING_UBOX"/>
    <property type="match status" value="1"/>
</dbReference>
<dbReference type="GeneID" id="100208438"/>
<proteinExistence type="predicted"/>
<feature type="region of interest" description="Disordered" evidence="5">
    <location>
        <begin position="219"/>
        <end position="253"/>
    </location>
</feature>
<dbReference type="Proteomes" id="UP001652625">
    <property type="component" value="Chromosome 06"/>
</dbReference>
<dbReference type="SUPFAM" id="SSF57850">
    <property type="entry name" value="RING/U-box"/>
    <property type="match status" value="1"/>
</dbReference>
<evidence type="ECO:0000313" key="7">
    <source>
        <dbReference type="Proteomes" id="UP001652625"/>
    </source>
</evidence>
<dbReference type="InterPro" id="IPR017907">
    <property type="entry name" value="Znf_RING_CS"/>
</dbReference>
<evidence type="ECO:0000313" key="8">
    <source>
        <dbReference type="RefSeq" id="XP_065655475.1"/>
    </source>
</evidence>
<dbReference type="InterPro" id="IPR013083">
    <property type="entry name" value="Znf_RING/FYVE/PHD"/>
</dbReference>
<reference evidence="8" key="1">
    <citation type="submission" date="2025-08" db="UniProtKB">
        <authorList>
            <consortium name="RefSeq"/>
        </authorList>
    </citation>
    <scope>IDENTIFICATION</scope>
</reference>
<sequence>MEESGKSWHVKFQELLKCGICLELYKDPKTLVCQHSFCKDCIYSAFPNDESVFCCPTCRCPQSNLASRNDIDNMICSLHLRQSLELFLENSYSSNFEESSKKEYDNDTIDQKKEDELFAAKYIQKDISSSKNYYENSNNPENAQSCYSQEEDDLKKNSDSSSDDELSSHENANFPCQKLKKTCKQKVISKIAKLCFTNNIENDFNELLSKRKDSLSKIEENYSEKNKSKTDSRDKTNSRDKTDSREQSFNVSDDNKYVSGTSILGAAISSFLSQQNATKVKLKETASHTTFTEMESAENNEESRGLRLMHGNKIGFLL</sequence>
<keyword evidence="7" id="KW-1185">Reference proteome</keyword>
<evidence type="ECO:0000256" key="3">
    <source>
        <dbReference type="ARBA" id="ARBA00022833"/>
    </source>
</evidence>
<dbReference type="PROSITE" id="PS00518">
    <property type="entry name" value="ZF_RING_1"/>
    <property type="match status" value="1"/>
</dbReference>
<keyword evidence="1" id="KW-0479">Metal-binding</keyword>
<dbReference type="InterPro" id="IPR001841">
    <property type="entry name" value="Znf_RING"/>
</dbReference>
<dbReference type="PROSITE" id="PS50089">
    <property type="entry name" value="ZF_RING_2"/>
    <property type="match status" value="1"/>
</dbReference>
<name>A0ABM4C1T0_HYDVU</name>
<accession>A0ABM4C1T0</accession>
<evidence type="ECO:0000256" key="1">
    <source>
        <dbReference type="ARBA" id="ARBA00022723"/>
    </source>
</evidence>
<evidence type="ECO:0000259" key="6">
    <source>
        <dbReference type="PROSITE" id="PS50089"/>
    </source>
</evidence>
<protein>
    <submittedName>
        <fullName evidence="8">E3 ubiquitin-protein ligase RNF168 isoform X2</fullName>
    </submittedName>
</protein>
<feature type="domain" description="RING-type" evidence="6">
    <location>
        <begin position="18"/>
        <end position="59"/>
    </location>
</feature>
<dbReference type="RefSeq" id="XP_065655475.1">
    <property type="nucleotide sequence ID" value="XM_065799403.1"/>
</dbReference>
<dbReference type="Gene3D" id="3.30.40.10">
    <property type="entry name" value="Zinc/RING finger domain, C3HC4 (zinc finger)"/>
    <property type="match status" value="1"/>
</dbReference>
<gene>
    <name evidence="8" type="primary">LOC100208438</name>
</gene>
<organism evidence="7 8">
    <name type="scientific">Hydra vulgaris</name>
    <name type="common">Hydra</name>
    <name type="synonym">Hydra attenuata</name>
    <dbReference type="NCBI Taxonomy" id="6087"/>
    <lineage>
        <taxon>Eukaryota</taxon>
        <taxon>Metazoa</taxon>
        <taxon>Cnidaria</taxon>
        <taxon>Hydrozoa</taxon>
        <taxon>Hydroidolina</taxon>
        <taxon>Anthoathecata</taxon>
        <taxon>Aplanulata</taxon>
        <taxon>Hydridae</taxon>
        <taxon>Hydra</taxon>
    </lineage>
</organism>
<dbReference type="SMART" id="SM00184">
    <property type="entry name" value="RING"/>
    <property type="match status" value="1"/>
</dbReference>
<evidence type="ECO:0000256" key="2">
    <source>
        <dbReference type="ARBA" id="ARBA00022771"/>
    </source>
</evidence>
<feature type="compositionally biased region" description="Low complexity" evidence="5">
    <location>
        <begin position="131"/>
        <end position="142"/>
    </location>
</feature>
<feature type="region of interest" description="Disordered" evidence="5">
    <location>
        <begin position="131"/>
        <end position="170"/>
    </location>
</feature>
<feature type="compositionally biased region" description="Basic and acidic residues" evidence="5">
    <location>
        <begin position="219"/>
        <end position="246"/>
    </location>
</feature>
<keyword evidence="3" id="KW-0862">Zinc</keyword>
<evidence type="ECO:0000256" key="5">
    <source>
        <dbReference type="SAM" id="MobiDB-lite"/>
    </source>
</evidence>
<keyword evidence="2 4" id="KW-0863">Zinc-finger</keyword>
<dbReference type="InterPro" id="IPR027370">
    <property type="entry name" value="Znf-RING_euk"/>
</dbReference>